<sequence length="185" mass="20908">GVVVATKSLLGCHVSLAHVQRLLRFTDAQTRFASYPNFRFETITDGLPDDHPRSSNNYVKDMITGIESVQPVFKEIIISSHHRLKSNNKPPVTCIIIDGLIAYLTDVAKELGIPSISFRTASACYLWSCFCYQNLIETGDFPFADNDMDKMISSVPGMESFLRRRDLPSFFRIKELNNPFLKVAK</sequence>
<dbReference type="Proteomes" id="UP000554482">
    <property type="component" value="Unassembled WGS sequence"/>
</dbReference>
<dbReference type="GO" id="GO:0080044">
    <property type="term" value="F:quercetin 7-O-glucosyltransferase activity"/>
    <property type="evidence" value="ECO:0007669"/>
    <property type="project" value="TreeGrafter"/>
</dbReference>
<dbReference type="OrthoDB" id="5835829at2759"/>
<comment type="caution">
    <text evidence="2">The sequence shown here is derived from an EMBL/GenBank/DDBJ whole genome shotgun (WGS) entry which is preliminary data.</text>
</comment>
<keyword evidence="2" id="KW-0808">Transferase</keyword>
<accession>A0A7J6WCR5</accession>
<reference evidence="2 3" key="1">
    <citation type="submission" date="2020-06" db="EMBL/GenBank/DDBJ databases">
        <title>Transcriptomic and genomic resources for Thalictrum thalictroides and T. hernandezii: Facilitating candidate gene discovery in an emerging model plant lineage.</title>
        <authorList>
            <person name="Arias T."/>
            <person name="Riano-Pachon D.M."/>
            <person name="Di Stilio V.S."/>
        </authorList>
    </citation>
    <scope>NUCLEOTIDE SEQUENCE [LARGE SCALE GENOMIC DNA]</scope>
    <source>
        <strain evidence="3">cv. WT478/WT964</strain>
        <tissue evidence="2">Leaves</tissue>
    </source>
</reference>
<evidence type="ECO:0000313" key="2">
    <source>
        <dbReference type="EMBL" id="KAF5195226.1"/>
    </source>
</evidence>
<dbReference type="PANTHER" id="PTHR11926:SF1392">
    <property type="entry name" value="GLYCOSYLTRANSFERASE"/>
    <property type="match status" value="1"/>
</dbReference>
<keyword evidence="3" id="KW-1185">Reference proteome</keyword>
<dbReference type="PANTHER" id="PTHR11926">
    <property type="entry name" value="GLUCOSYL/GLUCURONOSYL TRANSFERASES"/>
    <property type="match status" value="1"/>
</dbReference>
<gene>
    <name evidence="2" type="ORF">FRX31_015187</name>
</gene>
<dbReference type="GO" id="GO:0080043">
    <property type="term" value="F:quercetin 3-O-glucosyltransferase activity"/>
    <property type="evidence" value="ECO:0007669"/>
    <property type="project" value="TreeGrafter"/>
</dbReference>
<dbReference type="SUPFAM" id="SSF53756">
    <property type="entry name" value="UDP-Glycosyltransferase/glycogen phosphorylase"/>
    <property type="match status" value="1"/>
</dbReference>
<dbReference type="EMBL" id="JABWDY010017629">
    <property type="protein sequence ID" value="KAF5195226.1"/>
    <property type="molecule type" value="Genomic_DNA"/>
</dbReference>
<dbReference type="Gene3D" id="3.40.50.2000">
    <property type="entry name" value="Glycogen Phosphorylase B"/>
    <property type="match status" value="1"/>
</dbReference>
<evidence type="ECO:0000256" key="1">
    <source>
        <dbReference type="ARBA" id="ARBA00009995"/>
    </source>
</evidence>
<name>A0A7J6WCR5_THATH</name>
<evidence type="ECO:0000313" key="3">
    <source>
        <dbReference type="Proteomes" id="UP000554482"/>
    </source>
</evidence>
<dbReference type="AlphaFoldDB" id="A0A7J6WCR5"/>
<protein>
    <submittedName>
        <fullName evidence="2">7-deoxyloganetic acid glucosyltransferase</fullName>
    </submittedName>
</protein>
<proteinExistence type="inferred from homology"/>
<feature type="non-terminal residue" evidence="2">
    <location>
        <position position="1"/>
    </location>
</feature>
<organism evidence="2 3">
    <name type="scientific">Thalictrum thalictroides</name>
    <name type="common">Rue-anemone</name>
    <name type="synonym">Anemone thalictroides</name>
    <dbReference type="NCBI Taxonomy" id="46969"/>
    <lineage>
        <taxon>Eukaryota</taxon>
        <taxon>Viridiplantae</taxon>
        <taxon>Streptophyta</taxon>
        <taxon>Embryophyta</taxon>
        <taxon>Tracheophyta</taxon>
        <taxon>Spermatophyta</taxon>
        <taxon>Magnoliopsida</taxon>
        <taxon>Ranunculales</taxon>
        <taxon>Ranunculaceae</taxon>
        <taxon>Thalictroideae</taxon>
        <taxon>Thalictrum</taxon>
    </lineage>
</organism>
<comment type="similarity">
    <text evidence="1">Belongs to the UDP-glycosyltransferase family.</text>
</comment>